<dbReference type="PANTHER" id="PTHR37164">
    <property type="entry name" value="BACTERIOHEMERYTHRIN"/>
    <property type="match status" value="1"/>
</dbReference>
<gene>
    <name evidence="5" type="ORF">ADA01nite_22260</name>
</gene>
<dbReference type="Proteomes" id="UP000321157">
    <property type="component" value="Unassembled WGS sequence"/>
</dbReference>
<dbReference type="InterPro" id="IPR035938">
    <property type="entry name" value="Hemerythrin-like_sf"/>
</dbReference>
<dbReference type="InterPro" id="IPR050669">
    <property type="entry name" value="Hemerythrin"/>
</dbReference>
<dbReference type="OrthoDB" id="9797092at2"/>
<dbReference type="PANTHER" id="PTHR37164:SF1">
    <property type="entry name" value="BACTERIOHEMERYTHRIN"/>
    <property type="match status" value="1"/>
</dbReference>
<feature type="domain" description="Hemerythrin-like" evidence="4">
    <location>
        <begin position="14"/>
        <end position="127"/>
    </location>
</feature>
<name>A0A511V737_9BACL</name>
<protein>
    <submittedName>
        <fullName evidence="5">Hemerythrin</fullName>
    </submittedName>
</protein>
<dbReference type="InterPro" id="IPR016131">
    <property type="entry name" value="Haemerythrin_Fe_BS"/>
</dbReference>
<evidence type="ECO:0000313" key="6">
    <source>
        <dbReference type="Proteomes" id="UP000321157"/>
    </source>
</evidence>
<organism evidence="5 6">
    <name type="scientific">Aneurinibacillus danicus</name>
    <dbReference type="NCBI Taxonomy" id="267746"/>
    <lineage>
        <taxon>Bacteria</taxon>
        <taxon>Bacillati</taxon>
        <taxon>Bacillota</taxon>
        <taxon>Bacilli</taxon>
        <taxon>Bacillales</taxon>
        <taxon>Paenibacillaceae</taxon>
        <taxon>Aneurinibacillus group</taxon>
        <taxon>Aneurinibacillus</taxon>
    </lineage>
</organism>
<comment type="caution">
    <text evidence="5">The sequence shown here is derived from an EMBL/GenBank/DDBJ whole genome shotgun (WGS) entry which is preliminary data.</text>
</comment>
<accession>A0A511V737</accession>
<dbReference type="InterPro" id="IPR012827">
    <property type="entry name" value="Hemerythrin_metal-bd"/>
</dbReference>
<evidence type="ECO:0000256" key="2">
    <source>
        <dbReference type="ARBA" id="ARBA00022723"/>
    </source>
</evidence>
<proteinExistence type="inferred from homology"/>
<sequence length="135" mass="16286">MEIKKVEFTEELQTGIPFIDHQHEQLIDRMNMFLDAVEAHDEEFVEDTVEYLLQYTLYHFKSEENIMLRHLYEGFEMHRDQHSVFIKRMFKMKLQIENEGVTPEVTQSLKDELLDWLINHIIAQDKKLSAIEMEV</sequence>
<dbReference type="InterPro" id="IPR012312">
    <property type="entry name" value="Hemerythrin-like"/>
</dbReference>
<evidence type="ECO:0000256" key="3">
    <source>
        <dbReference type="ARBA" id="ARBA00023004"/>
    </source>
</evidence>
<keyword evidence="3" id="KW-0408">Iron</keyword>
<dbReference type="NCBIfam" id="TIGR02481">
    <property type="entry name" value="hemeryth_dom"/>
    <property type="match status" value="1"/>
</dbReference>
<keyword evidence="6" id="KW-1185">Reference proteome</keyword>
<dbReference type="AlphaFoldDB" id="A0A511V737"/>
<keyword evidence="2" id="KW-0479">Metal-binding</keyword>
<evidence type="ECO:0000256" key="1">
    <source>
        <dbReference type="ARBA" id="ARBA00010587"/>
    </source>
</evidence>
<dbReference type="Pfam" id="PF01814">
    <property type="entry name" value="Hemerythrin"/>
    <property type="match status" value="1"/>
</dbReference>
<comment type="similarity">
    <text evidence="1">Belongs to the hemerythrin family.</text>
</comment>
<evidence type="ECO:0000259" key="4">
    <source>
        <dbReference type="Pfam" id="PF01814"/>
    </source>
</evidence>
<evidence type="ECO:0000313" key="5">
    <source>
        <dbReference type="EMBL" id="GEN34766.1"/>
    </source>
</evidence>
<dbReference type="Gene3D" id="1.20.120.50">
    <property type="entry name" value="Hemerythrin-like"/>
    <property type="match status" value="1"/>
</dbReference>
<dbReference type="SUPFAM" id="SSF47188">
    <property type="entry name" value="Hemerythrin-like"/>
    <property type="match status" value="1"/>
</dbReference>
<reference evidence="5 6" key="1">
    <citation type="submission" date="2019-07" db="EMBL/GenBank/DDBJ databases">
        <title>Whole genome shotgun sequence of Aneurinibacillus danicus NBRC 102444.</title>
        <authorList>
            <person name="Hosoyama A."/>
            <person name="Uohara A."/>
            <person name="Ohji S."/>
            <person name="Ichikawa N."/>
        </authorList>
    </citation>
    <scope>NUCLEOTIDE SEQUENCE [LARGE SCALE GENOMIC DNA]</scope>
    <source>
        <strain evidence="5 6">NBRC 102444</strain>
    </source>
</reference>
<dbReference type="EMBL" id="BJXX01000098">
    <property type="protein sequence ID" value="GEN34766.1"/>
    <property type="molecule type" value="Genomic_DNA"/>
</dbReference>
<dbReference type="GO" id="GO:0046872">
    <property type="term" value="F:metal ion binding"/>
    <property type="evidence" value="ECO:0007669"/>
    <property type="project" value="UniProtKB-KW"/>
</dbReference>
<dbReference type="PROSITE" id="PS00550">
    <property type="entry name" value="HEMERYTHRINS"/>
    <property type="match status" value="1"/>
</dbReference>
<dbReference type="NCBIfam" id="NF033749">
    <property type="entry name" value="bact_hemeryth"/>
    <property type="match status" value="1"/>
</dbReference>
<dbReference type="RefSeq" id="WP_146810033.1">
    <property type="nucleotide sequence ID" value="NZ_BJXX01000098.1"/>
</dbReference>
<dbReference type="CDD" id="cd12107">
    <property type="entry name" value="Hemerythrin"/>
    <property type="match status" value="1"/>
</dbReference>